<gene>
    <name evidence="1" type="ORF">A9Q02_09285</name>
</gene>
<sequence length="152" mass="16295">MVEHLLDVVRSEPGELKRAYRWNDVVLDVLGILGVRSHAHLALDGLLKPGLQELRNGLLLRRQIDAGGLVAMDGLQFGRNLFAGLPVDHFARALAIDQAQVDGRAPLAVAVALVDGPFSVAAPLSCRCCVLTNGSTLIVHWCPRTPAAHRAA</sequence>
<organism evidence="1 2">
    <name type="scientific">Candidatus Chloroploca asiatica</name>
    <dbReference type="NCBI Taxonomy" id="1506545"/>
    <lineage>
        <taxon>Bacteria</taxon>
        <taxon>Bacillati</taxon>
        <taxon>Chloroflexota</taxon>
        <taxon>Chloroflexia</taxon>
        <taxon>Chloroflexales</taxon>
        <taxon>Chloroflexineae</taxon>
        <taxon>Oscillochloridaceae</taxon>
        <taxon>Candidatus Chloroploca</taxon>
    </lineage>
</organism>
<dbReference type="RefSeq" id="WP_245860258.1">
    <property type="nucleotide sequence ID" value="NZ_LYXE01000036.1"/>
</dbReference>
<dbReference type="EMBL" id="LYXE01000036">
    <property type="protein sequence ID" value="PDW00573.1"/>
    <property type="molecule type" value="Genomic_DNA"/>
</dbReference>
<comment type="caution">
    <text evidence="1">The sequence shown here is derived from an EMBL/GenBank/DDBJ whole genome shotgun (WGS) entry which is preliminary data.</text>
</comment>
<dbReference type="AlphaFoldDB" id="A0A2H3L253"/>
<accession>A0A2H3L253</accession>
<dbReference type="Proteomes" id="UP000220922">
    <property type="component" value="Unassembled WGS sequence"/>
</dbReference>
<reference evidence="1 2" key="1">
    <citation type="submission" date="2016-05" db="EMBL/GenBank/DDBJ databases">
        <authorList>
            <person name="Lavstsen T."/>
            <person name="Jespersen J.S."/>
        </authorList>
    </citation>
    <scope>NUCLEOTIDE SEQUENCE [LARGE SCALE GENOMIC DNA]</scope>
    <source>
        <strain evidence="1 2">B7-9</strain>
    </source>
</reference>
<evidence type="ECO:0000313" key="1">
    <source>
        <dbReference type="EMBL" id="PDW00573.1"/>
    </source>
</evidence>
<keyword evidence="2" id="KW-1185">Reference proteome</keyword>
<protein>
    <submittedName>
        <fullName evidence="1">Uncharacterized protein</fullName>
    </submittedName>
</protein>
<evidence type="ECO:0000313" key="2">
    <source>
        <dbReference type="Proteomes" id="UP000220922"/>
    </source>
</evidence>
<name>A0A2H3L253_9CHLR</name>
<proteinExistence type="predicted"/>